<proteinExistence type="predicted"/>
<reference evidence="1 2" key="1">
    <citation type="submission" date="2018-09" db="EMBL/GenBank/DDBJ databases">
        <title>Complete genome sequence of Cupriavidus oxalaticus T2, a bacterium capable of phenol tolerance and degradation.</title>
        <authorList>
            <person name="Yan J."/>
        </authorList>
    </citation>
    <scope>NUCLEOTIDE SEQUENCE [LARGE SCALE GENOMIC DNA]</scope>
    <source>
        <strain evidence="1 2">T2</strain>
    </source>
</reference>
<accession>A0A5P3VH24</accession>
<organism evidence="1 2">
    <name type="scientific">Cupriavidus oxalaticus</name>
    <dbReference type="NCBI Taxonomy" id="96344"/>
    <lineage>
        <taxon>Bacteria</taxon>
        <taxon>Pseudomonadati</taxon>
        <taxon>Pseudomonadota</taxon>
        <taxon>Betaproteobacteria</taxon>
        <taxon>Burkholderiales</taxon>
        <taxon>Burkholderiaceae</taxon>
        <taxon>Cupriavidus</taxon>
    </lineage>
</organism>
<gene>
    <name evidence="1" type="ORF">D2917_12785</name>
</gene>
<evidence type="ECO:0000313" key="2">
    <source>
        <dbReference type="Proteomes" id="UP000325743"/>
    </source>
</evidence>
<protein>
    <submittedName>
        <fullName evidence="1">Uncharacterized protein</fullName>
    </submittedName>
</protein>
<sequence length="80" mass="9782">MGVQTQSLSIFVVYAERREEIDEAPTVFWFYYQSRDDRLMEHFRLSPQDFDRVMQLRFIHSEGRHDVPWRHYSSIASNRN</sequence>
<dbReference type="Proteomes" id="UP000325743">
    <property type="component" value="Chromosome 2"/>
</dbReference>
<dbReference type="EMBL" id="CP032519">
    <property type="protein sequence ID" value="QEZ45238.1"/>
    <property type="molecule type" value="Genomic_DNA"/>
</dbReference>
<dbReference type="AlphaFoldDB" id="A0A5P3VH24"/>
<evidence type="ECO:0000313" key="1">
    <source>
        <dbReference type="EMBL" id="QEZ45238.1"/>
    </source>
</evidence>
<name>A0A5P3VH24_9BURK</name>